<evidence type="ECO:0000313" key="7">
    <source>
        <dbReference type="EMBL" id="KAF0692919.1"/>
    </source>
</evidence>
<evidence type="ECO:0000313" key="8">
    <source>
        <dbReference type="EMBL" id="KAF0707332.1"/>
    </source>
</evidence>
<dbReference type="Proteomes" id="UP000478052">
    <property type="component" value="Unassembled WGS sequence"/>
</dbReference>
<comment type="caution">
    <text evidence="8">The sequence shown here is derived from an EMBL/GenBank/DDBJ whole genome shotgun (WGS) entry which is preliminary data.</text>
</comment>
<dbReference type="SMART" id="SM00980">
    <property type="entry name" value="THAP"/>
    <property type="match status" value="1"/>
</dbReference>
<sequence length="85" mass="9689">MPSTKCCVFGCTSGERKHVFPKSEDDFNIWLQRCCNEKLFNLDKCIVRSHYAVCHIHFDLSCEVSPGTKKFKKGSLPTLYLPSST</sequence>
<dbReference type="Pfam" id="PF05485">
    <property type="entry name" value="THAP"/>
    <property type="match status" value="1"/>
</dbReference>
<evidence type="ECO:0000256" key="4">
    <source>
        <dbReference type="ARBA" id="ARBA00023125"/>
    </source>
</evidence>
<evidence type="ECO:0000256" key="3">
    <source>
        <dbReference type="ARBA" id="ARBA00022833"/>
    </source>
</evidence>
<dbReference type="EMBL" id="VUJU01015610">
    <property type="protein sequence ID" value="KAF0692919.1"/>
    <property type="molecule type" value="Genomic_DNA"/>
</dbReference>
<dbReference type="InterPro" id="IPR006612">
    <property type="entry name" value="THAP_Znf"/>
</dbReference>
<dbReference type="SUPFAM" id="SSF57716">
    <property type="entry name" value="Glucocorticoid receptor-like (DNA-binding domain)"/>
    <property type="match status" value="1"/>
</dbReference>
<keyword evidence="4 5" id="KW-0238">DNA-binding</keyword>
<name>A0A6G0VRU3_APHCR</name>
<dbReference type="PROSITE" id="PS50950">
    <property type="entry name" value="ZF_THAP"/>
    <property type="match status" value="1"/>
</dbReference>
<accession>A0A6G0VRU3</accession>
<keyword evidence="2 5" id="KW-0863">Zinc-finger</keyword>
<evidence type="ECO:0000313" key="9">
    <source>
        <dbReference type="Proteomes" id="UP000478052"/>
    </source>
</evidence>
<dbReference type="AlphaFoldDB" id="A0A6G0VRU3"/>
<keyword evidence="1" id="KW-0479">Metal-binding</keyword>
<keyword evidence="3" id="KW-0862">Zinc</keyword>
<evidence type="ECO:0000256" key="1">
    <source>
        <dbReference type="ARBA" id="ARBA00022723"/>
    </source>
</evidence>
<evidence type="ECO:0000259" key="6">
    <source>
        <dbReference type="PROSITE" id="PS50950"/>
    </source>
</evidence>
<dbReference type="GO" id="GO:0003677">
    <property type="term" value="F:DNA binding"/>
    <property type="evidence" value="ECO:0007669"/>
    <property type="project" value="UniProtKB-UniRule"/>
</dbReference>
<keyword evidence="9" id="KW-1185">Reference proteome</keyword>
<feature type="domain" description="THAP-type" evidence="6">
    <location>
        <begin position="1"/>
        <end position="80"/>
    </location>
</feature>
<protein>
    <submittedName>
        <fullName evidence="8">THAP domain-containing protein 6-like</fullName>
    </submittedName>
</protein>
<proteinExistence type="predicted"/>
<dbReference type="GO" id="GO:0008270">
    <property type="term" value="F:zinc ion binding"/>
    <property type="evidence" value="ECO:0007669"/>
    <property type="project" value="UniProtKB-KW"/>
</dbReference>
<dbReference type="EMBL" id="VUJU01012582">
    <property type="protein sequence ID" value="KAF0707332.1"/>
    <property type="molecule type" value="Genomic_DNA"/>
</dbReference>
<reference evidence="8 9" key="1">
    <citation type="submission" date="2019-08" db="EMBL/GenBank/DDBJ databases">
        <title>Whole genome of Aphis craccivora.</title>
        <authorList>
            <person name="Voronova N.V."/>
            <person name="Shulinski R.S."/>
            <person name="Bandarenka Y.V."/>
            <person name="Zhorov D.G."/>
            <person name="Warner D."/>
        </authorList>
    </citation>
    <scope>NUCLEOTIDE SEQUENCE [LARGE SCALE GENOMIC DNA]</scope>
    <source>
        <strain evidence="8">180601</strain>
        <tissue evidence="8">Whole Body</tissue>
    </source>
</reference>
<organism evidence="8 9">
    <name type="scientific">Aphis craccivora</name>
    <name type="common">Cowpea aphid</name>
    <dbReference type="NCBI Taxonomy" id="307492"/>
    <lineage>
        <taxon>Eukaryota</taxon>
        <taxon>Metazoa</taxon>
        <taxon>Ecdysozoa</taxon>
        <taxon>Arthropoda</taxon>
        <taxon>Hexapoda</taxon>
        <taxon>Insecta</taxon>
        <taxon>Pterygota</taxon>
        <taxon>Neoptera</taxon>
        <taxon>Paraneoptera</taxon>
        <taxon>Hemiptera</taxon>
        <taxon>Sternorrhyncha</taxon>
        <taxon>Aphidomorpha</taxon>
        <taxon>Aphidoidea</taxon>
        <taxon>Aphididae</taxon>
        <taxon>Aphidini</taxon>
        <taxon>Aphis</taxon>
        <taxon>Aphis</taxon>
    </lineage>
</organism>
<evidence type="ECO:0000256" key="2">
    <source>
        <dbReference type="ARBA" id="ARBA00022771"/>
    </source>
</evidence>
<dbReference type="OrthoDB" id="6609158at2759"/>
<evidence type="ECO:0000256" key="5">
    <source>
        <dbReference type="PROSITE-ProRule" id="PRU00309"/>
    </source>
</evidence>
<gene>
    <name evidence="7" type="ORF">FWK35_00038369</name>
    <name evidence="8" type="ORF">FWK35_00038969</name>
</gene>